<reference evidence="2 3" key="1">
    <citation type="submission" date="2024-04" db="EMBL/GenBank/DDBJ databases">
        <title>Phyllosticta paracitricarpa is synonymous to the EU quarantine fungus P. citricarpa based on phylogenomic analyses.</title>
        <authorList>
            <consortium name="Lawrence Berkeley National Laboratory"/>
            <person name="Van Ingen-Buijs V.A."/>
            <person name="Van Westerhoven A.C."/>
            <person name="Haridas S."/>
            <person name="Skiadas P."/>
            <person name="Martin F."/>
            <person name="Groenewald J.Z."/>
            <person name="Crous P.W."/>
            <person name="Seidl M.F."/>
        </authorList>
    </citation>
    <scope>NUCLEOTIDE SEQUENCE [LARGE SCALE GENOMIC DNA]</scope>
    <source>
        <strain evidence="2 3">CBS 123374</strain>
    </source>
</reference>
<sequence length="310" mass="34616">MAPLEDAVAASSGNDDAQDDKSPVEDIDEVARASSPSKVNLNLSSGQELTVNIIGNDMKLKMEIDASGTLRIFGSGTENLLPMTVARPGSFDFVLSKRRFGNTFNFFGLPAELRNTIYELVFQDMLPHDENFRYKRTINPIRFLARLNKTASGGSALPFVNRQSLNETLPMLLSSKRFSLSGDKQALAFLRSLGPLGRASYAGPLRFELNEWEKATMDKHWASLLAECHNLRRITFECRPECYGYRGPIFQILTVSVGAFPKLEKTSFEPSIREVSQNCVLRYLSGPADWRIHWCGVAEDLDAAMAQSHR</sequence>
<evidence type="ECO:0000313" key="3">
    <source>
        <dbReference type="Proteomes" id="UP001492380"/>
    </source>
</evidence>
<protein>
    <submittedName>
        <fullName evidence="2">Uncharacterized protein</fullName>
    </submittedName>
</protein>
<comment type="caution">
    <text evidence="2">The sequence shown here is derived from an EMBL/GenBank/DDBJ whole genome shotgun (WGS) entry which is preliminary data.</text>
</comment>
<gene>
    <name evidence="2" type="ORF">HDK90DRAFT_515507</name>
</gene>
<dbReference type="Proteomes" id="UP001492380">
    <property type="component" value="Unassembled WGS sequence"/>
</dbReference>
<accession>A0ABR1YB70</accession>
<proteinExistence type="predicted"/>
<dbReference type="PANTHER" id="PTHR42085:SF2">
    <property type="entry name" value="F-BOX DOMAIN-CONTAINING PROTEIN"/>
    <property type="match status" value="1"/>
</dbReference>
<dbReference type="PANTHER" id="PTHR42085">
    <property type="entry name" value="F-BOX DOMAIN-CONTAINING PROTEIN"/>
    <property type="match status" value="1"/>
</dbReference>
<evidence type="ECO:0000313" key="2">
    <source>
        <dbReference type="EMBL" id="KAK8223165.1"/>
    </source>
</evidence>
<name>A0ABR1YB70_9PEZI</name>
<dbReference type="EMBL" id="JBBWRZ010000014">
    <property type="protein sequence ID" value="KAK8223165.1"/>
    <property type="molecule type" value="Genomic_DNA"/>
</dbReference>
<feature type="region of interest" description="Disordered" evidence="1">
    <location>
        <begin position="1"/>
        <end position="33"/>
    </location>
</feature>
<evidence type="ECO:0000256" key="1">
    <source>
        <dbReference type="SAM" id="MobiDB-lite"/>
    </source>
</evidence>
<dbReference type="InterPro" id="IPR038883">
    <property type="entry name" value="AN11006-like"/>
</dbReference>
<keyword evidence="3" id="KW-1185">Reference proteome</keyword>
<organism evidence="2 3">
    <name type="scientific">Phyllosticta capitalensis</name>
    <dbReference type="NCBI Taxonomy" id="121624"/>
    <lineage>
        <taxon>Eukaryota</taxon>
        <taxon>Fungi</taxon>
        <taxon>Dikarya</taxon>
        <taxon>Ascomycota</taxon>
        <taxon>Pezizomycotina</taxon>
        <taxon>Dothideomycetes</taxon>
        <taxon>Dothideomycetes incertae sedis</taxon>
        <taxon>Botryosphaeriales</taxon>
        <taxon>Phyllostictaceae</taxon>
        <taxon>Phyllosticta</taxon>
    </lineage>
</organism>